<dbReference type="Proteomes" id="UP000474296">
    <property type="component" value="Unassembled WGS sequence"/>
</dbReference>
<reference evidence="2 3" key="1">
    <citation type="submission" date="2020-01" db="EMBL/GenBank/DDBJ databases">
        <title>Spongiivirga citrea KCTC 32990T.</title>
        <authorList>
            <person name="Wang G."/>
        </authorList>
    </citation>
    <scope>NUCLEOTIDE SEQUENCE [LARGE SCALE GENOMIC DNA]</scope>
    <source>
        <strain evidence="2 3">KCTC 32990</strain>
    </source>
</reference>
<sequence length="173" mass="19491">MKKIVLFLSLTVSILSSGIITGQAKTPCNCCTENHSAFDFWLGKWQVTNADGSEAGVNTISKIQDNCILREEWTSATAGYTGTSYNYYDANTKKWNQLWLDNQGGVLKLVGNYANNKMILESEEQKNKEGKLVKNRITWTKKNDGTVLQLWEVIHNDKVLSTLFKGTYTPINE</sequence>
<feature type="signal peptide" evidence="1">
    <location>
        <begin position="1"/>
        <end position="18"/>
    </location>
</feature>
<name>A0A6M0CD47_9FLAO</name>
<evidence type="ECO:0000313" key="3">
    <source>
        <dbReference type="Proteomes" id="UP000474296"/>
    </source>
</evidence>
<evidence type="ECO:0008006" key="4">
    <source>
        <dbReference type="Google" id="ProtNLM"/>
    </source>
</evidence>
<keyword evidence="3" id="KW-1185">Reference proteome</keyword>
<comment type="caution">
    <text evidence="2">The sequence shown here is derived from an EMBL/GenBank/DDBJ whole genome shotgun (WGS) entry which is preliminary data.</text>
</comment>
<dbReference type="RefSeq" id="WP_164029027.1">
    <property type="nucleotide sequence ID" value="NZ_JAABOQ010000001.1"/>
</dbReference>
<dbReference type="EMBL" id="JAABOQ010000001">
    <property type="protein sequence ID" value="NER15758.1"/>
    <property type="molecule type" value="Genomic_DNA"/>
</dbReference>
<protein>
    <recommendedName>
        <fullName evidence="4">Lipocalin-like domain-containing protein</fullName>
    </recommendedName>
</protein>
<proteinExistence type="predicted"/>
<evidence type="ECO:0000313" key="2">
    <source>
        <dbReference type="EMBL" id="NER15758.1"/>
    </source>
</evidence>
<accession>A0A6M0CD47</accession>
<feature type="chain" id="PRO_5026729953" description="Lipocalin-like domain-containing protein" evidence="1">
    <location>
        <begin position="19"/>
        <end position="173"/>
    </location>
</feature>
<dbReference type="AlphaFoldDB" id="A0A6M0CD47"/>
<evidence type="ECO:0000256" key="1">
    <source>
        <dbReference type="SAM" id="SignalP"/>
    </source>
</evidence>
<organism evidence="2 3">
    <name type="scientific">Spongiivirga citrea</name>
    <dbReference type="NCBI Taxonomy" id="1481457"/>
    <lineage>
        <taxon>Bacteria</taxon>
        <taxon>Pseudomonadati</taxon>
        <taxon>Bacteroidota</taxon>
        <taxon>Flavobacteriia</taxon>
        <taxon>Flavobacteriales</taxon>
        <taxon>Flavobacteriaceae</taxon>
        <taxon>Spongiivirga</taxon>
    </lineage>
</organism>
<gene>
    <name evidence="2" type="ORF">GWK10_00960</name>
</gene>
<keyword evidence="1" id="KW-0732">Signal</keyword>